<reference evidence="1 2" key="1">
    <citation type="submission" date="2021-03" db="EMBL/GenBank/DDBJ databases">
        <title>Antimicrobial resistance genes in bacteria isolated from Japanese honey, and their potential for conferring macrolide and lincosamide resistance in the American foulbrood pathogen Paenibacillus larvae.</title>
        <authorList>
            <person name="Okamoto M."/>
            <person name="Kumagai M."/>
            <person name="Kanamori H."/>
            <person name="Takamatsu D."/>
        </authorList>
    </citation>
    <scope>NUCLEOTIDE SEQUENCE [LARGE SCALE GENOMIC DNA]</scope>
    <source>
        <strain evidence="1 2">J42TS3</strain>
    </source>
</reference>
<evidence type="ECO:0000313" key="2">
    <source>
        <dbReference type="Proteomes" id="UP000679992"/>
    </source>
</evidence>
<organism evidence="1 2">
    <name type="scientific">Paenibacillus vini</name>
    <dbReference type="NCBI Taxonomy" id="1476024"/>
    <lineage>
        <taxon>Bacteria</taxon>
        <taxon>Bacillati</taxon>
        <taxon>Bacillota</taxon>
        <taxon>Bacilli</taxon>
        <taxon>Bacillales</taxon>
        <taxon>Paenibacillaceae</taxon>
        <taxon>Paenibacillus</taxon>
    </lineage>
</organism>
<dbReference type="Proteomes" id="UP000679992">
    <property type="component" value="Unassembled WGS sequence"/>
</dbReference>
<accession>A0ABQ4M9R0</accession>
<sequence length="69" mass="7775">MGFSEEGTDFADGPLLLPQQAVKEANIMPDNIISMALFDILLRMIYRTPIIWLQVLGLIKSLSPPDRLF</sequence>
<protein>
    <submittedName>
        <fullName evidence="1">Uncharacterized protein</fullName>
    </submittedName>
</protein>
<proteinExistence type="predicted"/>
<gene>
    <name evidence="1" type="ORF">J42TS3_11700</name>
</gene>
<dbReference type="EMBL" id="BOSL01000003">
    <property type="protein sequence ID" value="GIP52135.1"/>
    <property type="molecule type" value="Genomic_DNA"/>
</dbReference>
<keyword evidence="2" id="KW-1185">Reference proteome</keyword>
<name>A0ABQ4M9R0_9BACL</name>
<comment type="caution">
    <text evidence="1">The sequence shown here is derived from an EMBL/GenBank/DDBJ whole genome shotgun (WGS) entry which is preliminary data.</text>
</comment>
<evidence type="ECO:0000313" key="1">
    <source>
        <dbReference type="EMBL" id="GIP52135.1"/>
    </source>
</evidence>